<evidence type="ECO:0000313" key="2">
    <source>
        <dbReference type="EMBL" id="ABF42236.1"/>
    </source>
</evidence>
<proteinExistence type="predicted"/>
<organism evidence="2 3">
    <name type="scientific">Koribacter versatilis (strain Ellin345)</name>
    <dbReference type="NCBI Taxonomy" id="204669"/>
    <lineage>
        <taxon>Bacteria</taxon>
        <taxon>Pseudomonadati</taxon>
        <taxon>Acidobacteriota</taxon>
        <taxon>Terriglobia</taxon>
        <taxon>Terriglobales</taxon>
        <taxon>Candidatus Korobacteraceae</taxon>
        <taxon>Candidatus Korobacter</taxon>
    </lineage>
</organism>
<dbReference type="RefSeq" id="WP_011524035.1">
    <property type="nucleotide sequence ID" value="NC_008009.1"/>
</dbReference>
<dbReference type="KEGG" id="aba:Acid345_3235"/>
<keyword evidence="1" id="KW-0472">Membrane</keyword>
<gene>
    <name evidence="2" type="ordered locus">Acid345_3235</name>
</gene>
<keyword evidence="3" id="KW-1185">Reference proteome</keyword>
<accession>Q1ILL4</accession>
<name>Q1ILL4_KORVE</name>
<keyword evidence="1" id="KW-1133">Transmembrane helix</keyword>
<sequence>MFNAETEQQSKNSKTVPIFVGVTALVVALLVIISAQRTSPAIFHEADSFHDSYNPEDWRSLVHAGISQKCAFTGMSKSDVIAALGAPGTVDTVSDGSETWTYMIPDMNTCASYGTSAADCLQRPLKQELIRITPAGHMLKGTIGVGCQAQMFASLH</sequence>
<dbReference type="HOGENOM" id="CLU_1684274_0_0_0"/>
<feature type="transmembrane region" description="Helical" evidence="1">
    <location>
        <begin position="16"/>
        <end position="35"/>
    </location>
</feature>
<reference evidence="2 3" key="1">
    <citation type="journal article" date="2009" name="Appl. Environ. Microbiol.">
        <title>Three genomes from the phylum Acidobacteria provide insight into the lifestyles of these microorganisms in soils.</title>
        <authorList>
            <person name="Ward N.L."/>
            <person name="Challacombe J.F."/>
            <person name="Janssen P.H."/>
            <person name="Henrissat B."/>
            <person name="Coutinho P.M."/>
            <person name="Wu M."/>
            <person name="Xie G."/>
            <person name="Haft D.H."/>
            <person name="Sait M."/>
            <person name="Badger J."/>
            <person name="Barabote R.D."/>
            <person name="Bradley B."/>
            <person name="Brettin T.S."/>
            <person name="Brinkac L.M."/>
            <person name="Bruce D."/>
            <person name="Creasy T."/>
            <person name="Daugherty S.C."/>
            <person name="Davidsen T.M."/>
            <person name="DeBoy R.T."/>
            <person name="Detter J.C."/>
            <person name="Dodson R.J."/>
            <person name="Durkin A.S."/>
            <person name="Ganapathy A."/>
            <person name="Gwinn-Giglio M."/>
            <person name="Han C.S."/>
            <person name="Khouri H."/>
            <person name="Kiss H."/>
            <person name="Kothari S.P."/>
            <person name="Madupu R."/>
            <person name="Nelson K.E."/>
            <person name="Nelson W.C."/>
            <person name="Paulsen I."/>
            <person name="Penn K."/>
            <person name="Ren Q."/>
            <person name="Rosovitz M.J."/>
            <person name="Selengut J.D."/>
            <person name="Shrivastava S."/>
            <person name="Sullivan S.A."/>
            <person name="Tapia R."/>
            <person name="Thompson L.S."/>
            <person name="Watkins K.L."/>
            <person name="Yang Q."/>
            <person name="Yu C."/>
            <person name="Zafar N."/>
            <person name="Zhou L."/>
            <person name="Kuske C.R."/>
        </authorList>
    </citation>
    <scope>NUCLEOTIDE SEQUENCE [LARGE SCALE GENOMIC DNA]</scope>
    <source>
        <strain evidence="2 3">Ellin345</strain>
    </source>
</reference>
<evidence type="ECO:0008006" key="4">
    <source>
        <dbReference type="Google" id="ProtNLM"/>
    </source>
</evidence>
<evidence type="ECO:0000256" key="1">
    <source>
        <dbReference type="SAM" id="Phobius"/>
    </source>
</evidence>
<dbReference type="EMBL" id="CP000360">
    <property type="protein sequence ID" value="ABF42236.1"/>
    <property type="molecule type" value="Genomic_DNA"/>
</dbReference>
<dbReference type="AlphaFoldDB" id="Q1ILL4"/>
<protein>
    <recommendedName>
        <fullName evidence="4">Lipoprotein SmpA/OmlA domain-containing protein</fullName>
    </recommendedName>
</protein>
<keyword evidence="1" id="KW-0812">Transmembrane</keyword>
<evidence type="ECO:0000313" key="3">
    <source>
        <dbReference type="Proteomes" id="UP000002432"/>
    </source>
</evidence>
<dbReference type="EnsemblBacteria" id="ABF42236">
    <property type="protein sequence ID" value="ABF42236"/>
    <property type="gene ID" value="Acid345_3235"/>
</dbReference>
<dbReference type="Proteomes" id="UP000002432">
    <property type="component" value="Chromosome"/>
</dbReference>